<dbReference type="WBParaSite" id="MCU_013651-RA">
    <property type="protein sequence ID" value="MCU_013651-RA"/>
    <property type="gene ID" value="MCU_013651"/>
</dbReference>
<name>A0A5K3FZG9_MESCO</name>
<organism evidence="1">
    <name type="scientific">Mesocestoides corti</name>
    <name type="common">Flatworm</name>
    <dbReference type="NCBI Taxonomy" id="53468"/>
    <lineage>
        <taxon>Eukaryota</taxon>
        <taxon>Metazoa</taxon>
        <taxon>Spiralia</taxon>
        <taxon>Lophotrochozoa</taxon>
        <taxon>Platyhelminthes</taxon>
        <taxon>Cestoda</taxon>
        <taxon>Eucestoda</taxon>
        <taxon>Cyclophyllidea</taxon>
        <taxon>Mesocestoididae</taxon>
        <taxon>Mesocestoides</taxon>
    </lineage>
</organism>
<sequence length="142" mass="16045">MLGSFQAKNVTLPPEDRLQLLISNEYSPSANADYTELYSASFINDWPPLLQELVINSLTIHCVLMDNVTDNPIFEWLVDESLFELLGTLISNPCLRRRFGVGACRLLGLISQYQWKESGKEDWGRLVGSCEDVERDPSDSTC</sequence>
<dbReference type="AlphaFoldDB" id="A0A5K3FZG9"/>
<reference evidence="1" key="1">
    <citation type="submission" date="2019-11" db="UniProtKB">
        <authorList>
            <consortium name="WormBaseParasite"/>
        </authorList>
    </citation>
    <scope>IDENTIFICATION</scope>
</reference>
<evidence type="ECO:0000313" key="1">
    <source>
        <dbReference type="WBParaSite" id="MCU_013651-RA"/>
    </source>
</evidence>
<accession>A0A5K3FZG9</accession>
<proteinExistence type="predicted"/>
<protein>
    <submittedName>
        <fullName evidence="1">CCR4-NOT transcription complex subunit 1</fullName>
    </submittedName>
</protein>